<dbReference type="PANTHER" id="PTHR30015">
    <property type="entry name" value="MRR RESTRICTION SYSTEM PROTEIN"/>
    <property type="match status" value="1"/>
</dbReference>
<dbReference type="GO" id="GO:0003677">
    <property type="term" value="F:DNA binding"/>
    <property type="evidence" value="ECO:0007669"/>
    <property type="project" value="InterPro"/>
</dbReference>
<accession>C4FIM0</accession>
<dbReference type="EMBL" id="ABZS01000026">
    <property type="protein sequence ID" value="EEP61078.1"/>
    <property type="molecule type" value="Genomic_DNA"/>
</dbReference>
<dbReference type="AlphaFoldDB" id="C4FIM0"/>
<evidence type="ECO:0000313" key="4">
    <source>
        <dbReference type="Proteomes" id="UP000005540"/>
    </source>
</evidence>
<evidence type="ECO:0000313" key="3">
    <source>
        <dbReference type="EMBL" id="EEP61078.1"/>
    </source>
</evidence>
<keyword evidence="4" id="KW-1185">Reference proteome</keyword>
<organism evidence="3 4">
    <name type="scientific">Sulfurihydrogenibium yellowstonense SS-5</name>
    <dbReference type="NCBI Taxonomy" id="432331"/>
    <lineage>
        <taxon>Bacteria</taxon>
        <taxon>Pseudomonadati</taxon>
        <taxon>Aquificota</taxon>
        <taxon>Aquificia</taxon>
        <taxon>Aquificales</taxon>
        <taxon>Hydrogenothermaceae</taxon>
        <taxon>Sulfurihydrogenibium</taxon>
    </lineage>
</organism>
<dbReference type="Pfam" id="PF04471">
    <property type="entry name" value="Mrr_cat"/>
    <property type="match status" value="1"/>
</dbReference>
<evidence type="ECO:0000259" key="1">
    <source>
        <dbReference type="Pfam" id="PF04471"/>
    </source>
</evidence>
<comment type="caution">
    <text evidence="3">The sequence shown here is derived from an EMBL/GenBank/DDBJ whole genome shotgun (WGS) entry which is preliminary data.</text>
</comment>
<gene>
    <name evidence="3" type="primary">mrr</name>
    <name evidence="3" type="ORF">SULYE_0405</name>
</gene>
<dbReference type="InterPro" id="IPR052906">
    <property type="entry name" value="Type_IV_Methyl-Rstrct_Enzyme"/>
</dbReference>
<feature type="domain" description="Restriction endonuclease type IV Mrr" evidence="1">
    <location>
        <begin position="155"/>
        <end position="274"/>
    </location>
</feature>
<proteinExistence type="predicted"/>
<dbReference type="OrthoDB" id="9803736at2"/>
<feature type="domain" description="Restriction system protein Mrr-like N-terminal" evidence="2">
    <location>
        <begin position="6"/>
        <end position="91"/>
    </location>
</feature>
<dbReference type="GO" id="GO:0009307">
    <property type="term" value="P:DNA restriction-modification system"/>
    <property type="evidence" value="ECO:0007669"/>
    <property type="project" value="InterPro"/>
</dbReference>
<dbReference type="GO" id="GO:0015666">
    <property type="term" value="F:restriction endodeoxyribonuclease activity"/>
    <property type="evidence" value="ECO:0007669"/>
    <property type="project" value="TreeGrafter"/>
</dbReference>
<reference evidence="3 4" key="1">
    <citation type="submission" date="2009-04" db="EMBL/GenBank/DDBJ databases">
        <authorList>
            <person name="Reysenbach A.-L."/>
            <person name="Heidelberg J.F."/>
            <person name="Nelson W.C."/>
        </authorList>
    </citation>
    <scope>NUCLEOTIDE SEQUENCE [LARGE SCALE GENOMIC DNA]</scope>
    <source>
        <strain evidence="3 4">SS-5</strain>
    </source>
</reference>
<protein>
    <submittedName>
        <fullName evidence="3">Mrr restriction system protein</fullName>
    </submittedName>
</protein>
<dbReference type="SUPFAM" id="SSF52980">
    <property type="entry name" value="Restriction endonuclease-like"/>
    <property type="match status" value="1"/>
</dbReference>
<dbReference type="RefSeq" id="WP_007545946.1">
    <property type="nucleotide sequence ID" value="NZ_ABZS01000026.1"/>
</dbReference>
<name>C4FIM0_9AQUI</name>
<dbReference type="InterPro" id="IPR025745">
    <property type="entry name" value="Mrr-like_N_dom"/>
</dbReference>
<sequence length="302" mass="34272">MAIPGYQDLMLPLLKLVSDGKEYSLREVIERLAEEFNLSEEDRNEFLPSGRQRVFDNRVNWAKTYLLKAGLLESPKRGCIKISKVGKQFLADNPYLDKLTNKDLMQFESFKEFISRGNEENAAPHIDPKTPTEIIEQKIQEVNEALADELLRKIKNSSPKFFEKLVIDLLLKMGYGGSEKEMAEVVGKSGDEGIDGTIKEDKLGLDVIYIQAKRWEGPVGRPEIQKFVGALAGKKAKKGVFFTTSTFTDEAKDYVSHLEQKVVLIDGNKLADLMIKYNVGVSVERVIEIKRIDSDYFEEDII</sequence>
<dbReference type="Proteomes" id="UP000005540">
    <property type="component" value="Unassembled WGS sequence"/>
</dbReference>
<dbReference type="Pfam" id="PF14338">
    <property type="entry name" value="Mrr_N"/>
    <property type="match status" value="1"/>
</dbReference>
<dbReference type="PANTHER" id="PTHR30015:SF7">
    <property type="entry name" value="TYPE IV METHYL-DIRECTED RESTRICTION ENZYME ECOKMRR"/>
    <property type="match status" value="1"/>
</dbReference>
<dbReference type="InterPro" id="IPR011335">
    <property type="entry name" value="Restrct_endonuc-II-like"/>
</dbReference>
<dbReference type="InterPro" id="IPR007560">
    <property type="entry name" value="Restrct_endonuc_IV_Mrr"/>
</dbReference>
<evidence type="ECO:0000259" key="2">
    <source>
        <dbReference type="Pfam" id="PF14338"/>
    </source>
</evidence>
<dbReference type="Gene3D" id="3.40.1350.10">
    <property type="match status" value="1"/>
</dbReference>
<dbReference type="InterPro" id="IPR011856">
    <property type="entry name" value="tRNA_endonuc-like_dom_sf"/>
</dbReference>